<dbReference type="PANTHER" id="PTHR37423:SF2">
    <property type="entry name" value="MEMBRANE-BOUND LYTIC MUREIN TRANSGLYCOSYLASE C"/>
    <property type="match status" value="1"/>
</dbReference>
<dbReference type="RefSeq" id="WP_245953610.1">
    <property type="nucleotide sequence ID" value="NZ_QRDP01000004.1"/>
</dbReference>
<evidence type="ECO:0000256" key="3">
    <source>
        <dbReference type="ARBA" id="ARBA00022729"/>
    </source>
</evidence>
<dbReference type="Gene3D" id="1.25.20.10">
    <property type="entry name" value="Bacterial muramidases"/>
    <property type="match status" value="1"/>
</dbReference>
<dbReference type="Proteomes" id="UP000256310">
    <property type="component" value="Unassembled WGS sequence"/>
</dbReference>
<comment type="similarity">
    <text evidence="2">Belongs to the virb1 family.</text>
</comment>
<protein>
    <submittedName>
        <fullName evidence="7">Soluble lytic murein transglycosylase-like protein</fullName>
    </submittedName>
</protein>
<feature type="region of interest" description="Disordered" evidence="4">
    <location>
        <begin position="132"/>
        <end position="154"/>
    </location>
</feature>
<accession>A0A3D9FC77</accession>
<evidence type="ECO:0000259" key="6">
    <source>
        <dbReference type="Pfam" id="PF01464"/>
    </source>
</evidence>
<sequence length="586" mass="64040">MKLKFLAATALISVAASPALSDSASIPALGTSAAQTDMDAVLSRSEREAYREIFSDIHNRRWESAAQRLERAPRSVLHPVARAELYLAAGSPRVELAPLRALINDFPDLPDAQRILTLAQGRGLERAPALPQGHALRRMPGPSRRGTARPVRSDSAARALVSRVRPLIVDDSPREAENLLNQYGGNLSPEGLTEVRQRIAWSYYLTGDDRNAQRLARQARTGAGEWAVFGDWVDGLASWRAGDYDAAADAFASVGRRAPDSEKRTAGLYWAARAEMARGRPENVQNLLRTAARMNETFYGLLAAQALGTADADAPGAILPPGWDSVATYSNARRAIALVEIGERDLAGAYVRHGATIGNPHHHDAWLDLANQLQLPNTELWLARNAPISHHPSARDRFPAPDYQPVGGWRVDRSLVYAHALQESNFRPDVVSPAGARGLLQLMPGTARDIARQRGETVNASRLNVPEVNIAYGQHYMEQMRDFPGMQGLLPKVIASYNAGPGAVANWEGRLRDRGDPLLYIESIPFYETRGYVPIILRNYWMYQRNAGEEATSLSALAQGMWPRFPGTPGAVAVRLSGQGGSRIAD</sequence>
<comment type="caution">
    <text evidence="7">The sequence shown here is derived from an EMBL/GenBank/DDBJ whole genome shotgun (WGS) entry which is preliminary data.</text>
</comment>
<feature type="chain" id="PRO_5017650098" evidence="5">
    <location>
        <begin position="22"/>
        <end position="586"/>
    </location>
</feature>
<dbReference type="EMBL" id="QRDP01000004">
    <property type="protein sequence ID" value="RED15419.1"/>
    <property type="molecule type" value="Genomic_DNA"/>
</dbReference>
<dbReference type="PANTHER" id="PTHR37423">
    <property type="entry name" value="SOLUBLE LYTIC MUREIN TRANSGLYCOSYLASE-RELATED"/>
    <property type="match status" value="1"/>
</dbReference>
<dbReference type="InterPro" id="IPR008939">
    <property type="entry name" value="Lytic_TGlycosylase_superhlx_U"/>
</dbReference>
<dbReference type="SUPFAM" id="SSF48435">
    <property type="entry name" value="Bacterial muramidases"/>
    <property type="match status" value="1"/>
</dbReference>
<dbReference type="InterPro" id="IPR008258">
    <property type="entry name" value="Transglycosylase_SLT_dom_1"/>
</dbReference>
<name>A0A3D9FC77_9SPHN</name>
<proteinExistence type="inferred from homology"/>
<dbReference type="GO" id="GO:0042597">
    <property type="term" value="C:periplasmic space"/>
    <property type="evidence" value="ECO:0007669"/>
    <property type="project" value="InterPro"/>
</dbReference>
<dbReference type="Gene3D" id="1.10.530.10">
    <property type="match status" value="1"/>
</dbReference>
<feature type="domain" description="Transglycosylase SLT" evidence="6">
    <location>
        <begin position="409"/>
        <end position="513"/>
    </location>
</feature>
<reference evidence="7 8" key="1">
    <citation type="submission" date="2018-07" db="EMBL/GenBank/DDBJ databases">
        <title>Genomic Encyclopedia of Type Strains, Phase IV (KMG-IV): sequencing the most valuable type-strain genomes for metagenomic binning, comparative biology and taxonomic classification.</title>
        <authorList>
            <person name="Goeker M."/>
        </authorList>
    </citation>
    <scope>NUCLEOTIDE SEQUENCE [LARGE SCALE GENOMIC DNA]</scope>
    <source>
        <strain evidence="7 8">DSM 26725</strain>
    </source>
</reference>
<dbReference type="SUPFAM" id="SSF53955">
    <property type="entry name" value="Lysozyme-like"/>
    <property type="match status" value="1"/>
</dbReference>
<dbReference type="CDD" id="cd13401">
    <property type="entry name" value="Slt70-like"/>
    <property type="match status" value="1"/>
</dbReference>
<organism evidence="7 8">
    <name type="scientific">Parasphingopyxis lamellibrachiae</name>
    <dbReference type="NCBI Taxonomy" id="680125"/>
    <lineage>
        <taxon>Bacteria</taxon>
        <taxon>Pseudomonadati</taxon>
        <taxon>Pseudomonadota</taxon>
        <taxon>Alphaproteobacteria</taxon>
        <taxon>Sphingomonadales</taxon>
        <taxon>Sphingomonadaceae</taxon>
        <taxon>Parasphingopyxis</taxon>
    </lineage>
</organism>
<dbReference type="InterPro" id="IPR023346">
    <property type="entry name" value="Lysozyme-like_dom_sf"/>
</dbReference>
<dbReference type="Pfam" id="PF01464">
    <property type="entry name" value="SLT"/>
    <property type="match status" value="1"/>
</dbReference>
<feature type="signal peptide" evidence="5">
    <location>
        <begin position="1"/>
        <end position="21"/>
    </location>
</feature>
<evidence type="ECO:0000256" key="1">
    <source>
        <dbReference type="ARBA" id="ARBA00007734"/>
    </source>
</evidence>
<dbReference type="AlphaFoldDB" id="A0A3D9FC77"/>
<evidence type="ECO:0000313" key="7">
    <source>
        <dbReference type="EMBL" id="RED15419.1"/>
    </source>
</evidence>
<keyword evidence="3 5" id="KW-0732">Signal</keyword>
<evidence type="ECO:0000256" key="2">
    <source>
        <dbReference type="ARBA" id="ARBA00009387"/>
    </source>
</evidence>
<evidence type="ECO:0000256" key="4">
    <source>
        <dbReference type="SAM" id="MobiDB-lite"/>
    </source>
</evidence>
<comment type="similarity">
    <text evidence="1">Belongs to the transglycosylase Slt family.</text>
</comment>
<keyword evidence="8" id="KW-1185">Reference proteome</keyword>
<gene>
    <name evidence="7" type="ORF">DFR46_0411</name>
</gene>
<evidence type="ECO:0000313" key="8">
    <source>
        <dbReference type="Proteomes" id="UP000256310"/>
    </source>
</evidence>
<evidence type="ECO:0000256" key="5">
    <source>
        <dbReference type="SAM" id="SignalP"/>
    </source>
</evidence>
<dbReference type="GO" id="GO:0004553">
    <property type="term" value="F:hydrolase activity, hydrolyzing O-glycosyl compounds"/>
    <property type="evidence" value="ECO:0007669"/>
    <property type="project" value="InterPro"/>
</dbReference>